<comment type="caution">
    <text evidence="1">The sequence shown here is derived from an EMBL/GenBank/DDBJ whole genome shotgun (WGS) entry which is preliminary data.</text>
</comment>
<name>A0ABN7W6B8_GIGMA</name>
<evidence type="ECO:0000313" key="1">
    <source>
        <dbReference type="EMBL" id="CAG8818311.1"/>
    </source>
</evidence>
<protein>
    <submittedName>
        <fullName evidence="1">38729_t:CDS:1</fullName>
    </submittedName>
</protein>
<proteinExistence type="predicted"/>
<keyword evidence="2" id="KW-1185">Reference proteome</keyword>
<reference evidence="1 2" key="1">
    <citation type="submission" date="2021-06" db="EMBL/GenBank/DDBJ databases">
        <authorList>
            <person name="Kallberg Y."/>
            <person name="Tangrot J."/>
            <person name="Rosling A."/>
        </authorList>
    </citation>
    <scope>NUCLEOTIDE SEQUENCE [LARGE SCALE GENOMIC DNA]</scope>
    <source>
        <strain evidence="1 2">120-4 pot B 10/14</strain>
    </source>
</reference>
<organism evidence="1 2">
    <name type="scientific">Gigaspora margarita</name>
    <dbReference type="NCBI Taxonomy" id="4874"/>
    <lineage>
        <taxon>Eukaryota</taxon>
        <taxon>Fungi</taxon>
        <taxon>Fungi incertae sedis</taxon>
        <taxon>Mucoromycota</taxon>
        <taxon>Glomeromycotina</taxon>
        <taxon>Glomeromycetes</taxon>
        <taxon>Diversisporales</taxon>
        <taxon>Gigasporaceae</taxon>
        <taxon>Gigaspora</taxon>
    </lineage>
</organism>
<feature type="non-terminal residue" evidence="1">
    <location>
        <position position="1"/>
    </location>
</feature>
<gene>
    <name evidence="1" type="ORF">GMARGA_LOCUS27028</name>
</gene>
<accession>A0ABN7W6B8</accession>
<dbReference type="EMBL" id="CAJVQB010032433">
    <property type="protein sequence ID" value="CAG8818311.1"/>
    <property type="molecule type" value="Genomic_DNA"/>
</dbReference>
<sequence>DKQKAAQCEKYIIEINQTMMQMNNDKLQLVYQDIIQQSNSQEKNKVAYYQKLFDFVKKLLDN</sequence>
<evidence type="ECO:0000313" key="2">
    <source>
        <dbReference type="Proteomes" id="UP000789901"/>
    </source>
</evidence>
<dbReference type="Proteomes" id="UP000789901">
    <property type="component" value="Unassembled WGS sequence"/>
</dbReference>